<gene>
    <name evidence="1" type="ORF">POCULU_LOCUS7867</name>
</gene>
<accession>A0A9N9CQE2</accession>
<evidence type="ECO:0000313" key="1">
    <source>
        <dbReference type="EMBL" id="CAG8609318.1"/>
    </source>
</evidence>
<proteinExistence type="predicted"/>
<keyword evidence="2" id="KW-1185">Reference proteome</keyword>
<comment type="caution">
    <text evidence="1">The sequence shown here is derived from an EMBL/GenBank/DDBJ whole genome shotgun (WGS) entry which is preliminary data.</text>
</comment>
<reference evidence="1" key="1">
    <citation type="submission" date="2021-06" db="EMBL/GenBank/DDBJ databases">
        <authorList>
            <person name="Kallberg Y."/>
            <person name="Tangrot J."/>
            <person name="Rosling A."/>
        </authorList>
    </citation>
    <scope>NUCLEOTIDE SEQUENCE</scope>
    <source>
        <strain evidence="1">IA702</strain>
    </source>
</reference>
<sequence length="146" mass="16599">MEVAGPPWQPTVKHTVGDMKKTLRTDILNLVSLLLNHLDTDIGLAAQLKVFCMQAISSRLTLYSTSMLSDGRFIVMELASCVMPFSFSARKQYKSVLRMMAILHDEFKKQEALLDEINYCVLRAKGTTVRHVLRVPEEKQIKKAMK</sequence>
<protein>
    <submittedName>
        <fullName evidence="1">6329_t:CDS:1</fullName>
    </submittedName>
</protein>
<dbReference type="Proteomes" id="UP000789572">
    <property type="component" value="Unassembled WGS sequence"/>
</dbReference>
<dbReference type="EMBL" id="CAJVPJ010001975">
    <property type="protein sequence ID" value="CAG8609318.1"/>
    <property type="molecule type" value="Genomic_DNA"/>
</dbReference>
<name>A0A9N9CQE2_9GLOM</name>
<dbReference type="OrthoDB" id="2433122at2759"/>
<evidence type="ECO:0000313" key="2">
    <source>
        <dbReference type="Proteomes" id="UP000789572"/>
    </source>
</evidence>
<dbReference type="AlphaFoldDB" id="A0A9N9CQE2"/>
<organism evidence="1 2">
    <name type="scientific">Paraglomus occultum</name>
    <dbReference type="NCBI Taxonomy" id="144539"/>
    <lineage>
        <taxon>Eukaryota</taxon>
        <taxon>Fungi</taxon>
        <taxon>Fungi incertae sedis</taxon>
        <taxon>Mucoromycota</taxon>
        <taxon>Glomeromycotina</taxon>
        <taxon>Glomeromycetes</taxon>
        <taxon>Paraglomerales</taxon>
        <taxon>Paraglomeraceae</taxon>
        <taxon>Paraglomus</taxon>
    </lineage>
</organism>